<evidence type="ECO:0000259" key="2">
    <source>
        <dbReference type="PROSITE" id="PS51819"/>
    </source>
</evidence>
<dbReference type="SUPFAM" id="SSF54593">
    <property type="entry name" value="Glyoxalase/Bleomycin resistance protein/Dihydroxybiphenyl dioxygenase"/>
    <property type="match status" value="1"/>
</dbReference>
<reference evidence="3 4" key="1">
    <citation type="submission" date="2019-02" db="EMBL/GenBank/DDBJ databases">
        <title>WGS of Pseudoxanthomonas species novum from clinical isolates.</title>
        <authorList>
            <person name="Bernier A.-M."/>
            <person name="Bernard K."/>
            <person name="Vachon A."/>
        </authorList>
    </citation>
    <scope>NUCLEOTIDE SEQUENCE [LARGE SCALE GENOMIC DNA]</scope>
    <source>
        <strain evidence="3 4">NML130969</strain>
    </source>
</reference>
<evidence type="ECO:0000313" key="3">
    <source>
        <dbReference type="EMBL" id="TAA43338.1"/>
    </source>
</evidence>
<dbReference type="InterPro" id="IPR029068">
    <property type="entry name" value="Glyas_Bleomycin-R_OHBP_Dase"/>
</dbReference>
<dbReference type="GO" id="GO:0046491">
    <property type="term" value="P:L-methylmalonyl-CoA metabolic process"/>
    <property type="evidence" value="ECO:0007669"/>
    <property type="project" value="TreeGrafter"/>
</dbReference>
<dbReference type="EMBL" id="SHMG01000004">
    <property type="protein sequence ID" value="TAA43338.1"/>
    <property type="molecule type" value="Genomic_DNA"/>
</dbReference>
<proteinExistence type="predicted"/>
<accession>A0A4Q8M3H0</accession>
<dbReference type="PANTHER" id="PTHR43048">
    <property type="entry name" value="METHYLMALONYL-COA EPIMERASE"/>
    <property type="match status" value="1"/>
</dbReference>
<dbReference type="InterPro" id="IPR037523">
    <property type="entry name" value="VOC_core"/>
</dbReference>
<keyword evidence="1" id="KW-0479">Metal-binding</keyword>
<evidence type="ECO:0000313" key="4">
    <source>
        <dbReference type="Proteomes" id="UP000294164"/>
    </source>
</evidence>
<evidence type="ECO:0000256" key="1">
    <source>
        <dbReference type="ARBA" id="ARBA00022723"/>
    </source>
</evidence>
<dbReference type="PANTHER" id="PTHR43048:SF6">
    <property type="entry name" value="BLR8189 PROTEIN"/>
    <property type="match status" value="1"/>
</dbReference>
<protein>
    <submittedName>
        <fullName evidence="3">VOC family protein</fullName>
    </submittedName>
</protein>
<gene>
    <name evidence="3" type="ORF">EA655_08615</name>
</gene>
<dbReference type="Pfam" id="PF13669">
    <property type="entry name" value="Glyoxalase_4"/>
    <property type="match status" value="1"/>
</dbReference>
<dbReference type="PROSITE" id="PS51819">
    <property type="entry name" value="VOC"/>
    <property type="match status" value="1"/>
</dbReference>
<comment type="caution">
    <text evidence="3">The sequence shown here is derived from an EMBL/GenBank/DDBJ whole genome shotgun (WGS) entry which is preliminary data.</text>
</comment>
<dbReference type="AlphaFoldDB" id="A0A4Q8M3H0"/>
<dbReference type="Proteomes" id="UP000294164">
    <property type="component" value="Unassembled WGS sequence"/>
</dbReference>
<dbReference type="Gene3D" id="3.10.180.10">
    <property type="entry name" value="2,3-Dihydroxybiphenyl 1,2-Dioxygenase, domain 1"/>
    <property type="match status" value="1"/>
</dbReference>
<organism evidence="3 4">
    <name type="scientific">Pseudoxanthomonas winnipegensis</name>
    <dbReference type="NCBI Taxonomy" id="2480810"/>
    <lineage>
        <taxon>Bacteria</taxon>
        <taxon>Pseudomonadati</taxon>
        <taxon>Pseudomonadota</taxon>
        <taxon>Gammaproteobacteria</taxon>
        <taxon>Lysobacterales</taxon>
        <taxon>Lysobacteraceae</taxon>
        <taxon>Pseudoxanthomonas</taxon>
    </lineage>
</organism>
<sequence length="188" mass="20295">MTTSPDSNPASDAFGALPRGIHHLGVTVPDIEAATEFLKVALGARWCYDGLGETDAPREGAEVERQLGLPHGARIVRQRMLRIGNGPGLEMFEIQTPARQPAAGLQDFGLNHLAVYCDDMGAAVARMRAAGGEMLSEVHGNSRHEDTPGNASVYARAPWGMLIELQSIPGGYYYPRDSQATAWLPQRD</sequence>
<feature type="domain" description="VOC" evidence="2">
    <location>
        <begin position="20"/>
        <end position="168"/>
    </location>
</feature>
<dbReference type="GO" id="GO:0004493">
    <property type="term" value="F:methylmalonyl-CoA epimerase activity"/>
    <property type="evidence" value="ECO:0007669"/>
    <property type="project" value="TreeGrafter"/>
</dbReference>
<name>A0A4Q8M3H0_9GAMM</name>
<dbReference type="RefSeq" id="WP_130534155.1">
    <property type="nucleotide sequence ID" value="NZ_SHMG01000004.1"/>
</dbReference>
<dbReference type="InterPro" id="IPR051785">
    <property type="entry name" value="MMCE/EMCE_epimerase"/>
</dbReference>
<dbReference type="OrthoDB" id="9788468at2"/>
<dbReference type="GO" id="GO:0046872">
    <property type="term" value="F:metal ion binding"/>
    <property type="evidence" value="ECO:0007669"/>
    <property type="project" value="UniProtKB-KW"/>
</dbReference>